<feature type="domain" description="ABC transporter" evidence="9">
    <location>
        <begin position="1"/>
        <end position="240"/>
    </location>
</feature>
<keyword evidence="3" id="KW-0813">Transport</keyword>
<dbReference type="GO" id="GO:0005886">
    <property type="term" value="C:plasma membrane"/>
    <property type="evidence" value="ECO:0007669"/>
    <property type="project" value="UniProtKB-SubCell"/>
</dbReference>
<evidence type="ECO:0000256" key="3">
    <source>
        <dbReference type="ARBA" id="ARBA00022448"/>
    </source>
</evidence>
<feature type="region of interest" description="Disordered" evidence="8">
    <location>
        <begin position="244"/>
        <end position="263"/>
    </location>
</feature>
<evidence type="ECO:0000313" key="11">
    <source>
        <dbReference type="Proteomes" id="UP000664096"/>
    </source>
</evidence>
<dbReference type="PROSITE" id="PS50893">
    <property type="entry name" value="ABC_TRANSPORTER_2"/>
    <property type="match status" value="1"/>
</dbReference>
<dbReference type="EMBL" id="JAEKJZ010000001">
    <property type="protein sequence ID" value="MBN9670054.1"/>
    <property type="molecule type" value="Genomic_DNA"/>
</dbReference>
<dbReference type="CDD" id="cd03257">
    <property type="entry name" value="ABC_NikE_OppD_transporters"/>
    <property type="match status" value="1"/>
</dbReference>
<accession>A0A939ECH3</accession>
<name>A0A939ECH3_9HYPH</name>
<keyword evidence="7" id="KW-0472">Membrane</keyword>
<evidence type="ECO:0000256" key="6">
    <source>
        <dbReference type="ARBA" id="ARBA00022840"/>
    </source>
</evidence>
<evidence type="ECO:0000256" key="7">
    <source>
        <dbReference type="ARBA" id="ARBA00023136"/>
    </source>
</evidence>
<evidence type="ECO:0000256" key="5">
    <source>
        <dbReference type="ARBA" id="ARBA00022741"/>
    </source>
</evidence>
<reference evidence="10" key="1">
    <citation type="submission" date="2020-12" db="EMBL/GenBank/DDBJ databases">
        <title>Oil enriched cultivation method for isolating marine PHA-producing bacteria.</title>
        <authorList>
            <person name="Zheng W."/>
            <person name="Yu S."/>
            <person name="Huang Y."/>
        </authorList>
    </citation>
    <scope>NUCLEOTIDE SEQUENCE</scope>
    <source>
        <strain evidence="10">SY-2-12</strain>
    </source>
</reference>
<dbReference type="SUPFAM" id="SSF52540">
    <property type="entry name" value="P-loop containing nucleoside triphosphate hydrolases"/>
    <property type="match status" value="1"/>
</dbReference>
<dbReference type="GO" id="GO:0005524">
    <property type="term" value="F:ATP binding"/>
    <property type="evidence" value="ECO:0007669"/>
    <property type="project" value="UniProtKB-KW"/>
</dbReference>
<comment type="similarity">
    <text evidence="2">Belongs to the ABC transporter superfamily.</text>
</comment>
<dbReference type="GO" id="GO:0016887">
    <property type="term" value="F:ATP hydrolysis activity"/>
    <property type="evidence" value="ECO:0007669"/>
    <property type="project" value="InterPro"/>
</dbReference>
<evidence type="ECO:0000256" key="8">
    <source>
        <dbReference type="SAM" id="MobiDB-lite"/>
    </source>
</evidence>
<dbReference type="InterPro" id="IPR003439">
    <property type="entry name" value="ABC_transporter-like_ATP-bd"/>
</dbReference>
<dbReference type="AlphaFoldDB" id="A0A939ECH3"/>
<keyword evidence="4" id="KW-1003">Cell membrane</keyword>
<evidence type="ECO:0000256" key="2">
    <source>
        <dbReference type="ARBA" id="ARBA00005417"/>
    </source>
</evidence>
<dbReference type="InterPro" id="IPR050388">
    <property type="entry name" value="ABC_Ni/Peptide_Import"/>
</dbReference>
<evidence type="ECO:0000256" key="4">
    <source>
        <dbReference type="ARBA" id="ARBA00022475"/>
    </source>
</evidence>
<dbReference type="InterPro" id="IPR027417">
    <property type="entry name" value="P-loop_NTPase"/>
</dbReference>
<dbReference type="PANTHER" id="PTHR43297">
    <property type="entry name" value="OLIGOPEPTIDE TRANSPORT ATP-BINDING PROTEIN APPD"/>
    <property type="match status" value="1"/>
</dbReference>
<keyword evidence="5" id="KW-0547">Nucleotide-binding</keyword>
<dbReference type="PANTHER" id="PTHR43297:SF11">
    <property type="entry name" value="ATPASE COMPONENT OF ABC-TYPE TRANSPORT SYSTEM"/>
    <property type="match status" value="1"/>
</dbReference>
<dbReference type="Pfam" id="PF00005">
    <property type="entry name" value="ABC_tran"/>
    <property type="match status" value="1"/>
</dbReference>
<proteinExistence type="inferred from homology"/>
<dbReference type="SMART" id="SM00382">
    <property type="entry name" value="AAA"/>
    <property type="match status" value="1"/>
</dbReference>
<evidence type="ECO:0000259" key="9">
    <source>
        <dbReference type="PROSITE" id="PS50893"/>
    </source>
</evidence>
<dbReference type="Gene3D" id="3.40.50.300">
    <property type="entry name" value="P-loop containing nucleotide triphosphate hydrolases"/>
    <property type="match status" value="1"/>
</dbReference>
<evidence type="ECO:0000256" key="1">
    <source>
        <dbReference type="ARBA" id="ARBA00004417"/>
    </source>
</evidence>
<dbReference type="Proteomes" id="UP000664096">
    <property type="component" value="Unassembled WGS sequence"/>
</dbReference>
<comment type="caution">
    <text evidence="10">The sequence shown here is derived from an EMBL/GenBank/DDBJ whole genome shotgun (WGS) entry which is preliminary data.</text>
</comment>
<organism evidence="10 11">
    <name type="scientific">Roseibium aggregatum</name>
    <dbReference type="NCBI Taxonomy" id="187304"/>
    <lineage>
        <taxon>Bacteria</taxon>
        <taxon>Pseudomonadati</taxon>
        <taxon>Pseudomonadota</taxon>
        <taxon>Alphaproteobacteria</taxon>
        <taxon>Hyphomicrobiales</taxon>
        <taxon>Stappiaceae</taxon>
        <taxon>Roseibium</taxon>
    </lineage>
</organism>
<sequence length="263" mass="28686">MSLDGLSAEIGGQTILRDVDLDIERGECVAVVGGSGTGKSTLLRCLMGLYRPARPSSGRLTFDGRTFDLTSRKRQKSRHEGFAFVPQNPQVGLDPLKRLSWQWSQALRCARFETPEADGRAGVLKALRLDGFGKRFPHQWSQGMQQRLLLAFALISKPKLLVLDEPTSALDPIVAARAISEVMTYARRHQVSVLIVTHDLALAAKFAQRTAVMTDGQVAEFGPTQRLLAAPRTKAGQLLVTHRQWPAPSTDGPVISAGQSHVG</sequence>
<keyword evidence="6 10" id="KW-0067">ATP-binding</keyword>
<protein>
    <submittedName>
        <fullName evidence="10">ABC transporter ATP-binding protein</fullName>
    </submittedName>
</protein>
<gene>
    <name evidence="10" type="ORF">JF539_06865</name>
</gene>
<evidence type="ECO:0000313" key="10">
    <source>
        <dbReference type="EMBL" id="MBN9670054.1"/>
    </source>
</evidence>
<dbReference type="InterPro" id="IPR003593">
    <property type="entry name" value="AAA+_ATPase"/>
</dbReference>
<comment type="subcellular location">
    <subcellularLocation>
        <location evidence="1">Cell inner membrane</location>
        <topology evidence="1">Peripheral membrane protein</topology>
    </subcellularLocation>
</comment>